<dbReference type="GO" id="GO:0043856">
    <property type="term" value="F:anti-sigma factor antagonist activity"/>
    <property type="evidence" value="ECO:0007669"/>
    <property type="project" value="InterPro"/>
</dbReference>
<proteinExistence type="inferred from homology"/>
<gene>
    <name evidence="4" type="ORF">G4223_04335</name>
</gene>
<sequence length="106" mass="11343">MHTHLESFSDSLVVTLSGRLTFAENGAFRQVVEDLAGSDRLAVVVDLGGLDFMDSAGMGLLLVARDVVAARGGHVSLRAAQGQVARMLRLAKFGDFFTLDFECAQV</sequence>
<dbReference type="CDD" id="cd07043">
    <property type="entry name" value="STAS_anti-anti-sigma_factors"/>
    <property type="match status" value="1"/>
</dbReference>
<name>A0A7C9UXQ4_9PROT</name>
<dbReference type="NCBIfam" id="TIGR00377">
    <property type="entry name" value="ant_ant_sig"/>
    <property type="match status" value="1"/>
</dbReference>
<dbReference type="Gene3D" id="3.30.750.24">
    <property type="entry name" value="STAS domain"/>
    <property type="match status" value="1"/>
</dbReference>
<dbReference type="EMBL" id="JAAIYP010000026">
    <property type="protein sequence ID" value="NFV79335.1"/>
    <property type="molecule type" value="Genomic_DNA"/>
</dbReference>
<organism evidence="4 5">
    <name type="scientific">Magnetospirillum aberrantis SpK</name>
    <dbReference type="NCBI Taxonomy" id="908842"/>
    <lineage>
        <taxon>Bacteria</taxon>
        <taxon>Pseudomonadati</taxon>
        <taxon>Pseudomonadota</taxon>
        <taxon>Alphaproteobacteria</taxon>
        <taxon>Rhodospirillales</taxon>
        <taxon>Rhodospirillaceae</taxon>
        <taxon>Magnetospirillum</taxon>
    </lineage>
</organism>
<reference evidence="4 5" key="1">
    <citation type="submission" date="2020-02" db="EMBL/GenBank/DDBJ databases">
        <authorList>
            <person name="Dziuba M."/>
            <person name="Kuznetsov B."/>
            <person name="Mardanov A."/>
            <person name="Ravin N."/>
            <person name="Grouzdev D."/>
        </authorList>
    </citation>
    <scope>NUCLEOTIDE SEQUENCE [LARGE SCALE GENOMIC DNA]</scope>
    <source>
        <strain evidence="4 5">SpK</strain>
    </source>
</reference>
<evidence type="ECO:0000256" key="1">
    <source>
        <dbReference type="ARBA" id="ARBA00009013"/>
    </source>
</evidence>
<evidence type="ECO:0000313" key="4">
    <source>
        <dbReference type="EMBL" id="NFV79335.1"/>
    </source>
</evidence>
<dbReference type="InterPro" id="IPR036513">
    <property type="entry name" value="STAS_dom_sf"/>
</dbReference>
<dbReference type="Pfam" id="PF01740">
    <property type="entry name" value="STAS"/>
    <property type="match status" value="1"/>
</dbReference>
<protein>
    <recommendedName>
        <fullName evidence="2">Anti-sigma factor antagonist</fullName>
    </recommendedName>
</protein>
<dbReference type="InterPro" id="IPR002645">
    <property type="entry name" value="STAS_dom"/>
</dbReference>
<feature type="domain" description="STAS" evidence="3">
    <location>
        <begin position="1"/>
        <end position="106"/>
    </location>
</feature>
<accession>A0A7C9UXQ4</accession>
<evidence type="ECO:0000313" key="5">
    <source>
        <dbReference type="Proteomes" id="UP000480684"/>
    </source>
</evidence>
<dbReference type="RefSeq" id="WP_163675518.1">
    <property type="nucleotide sequence ID" value="NZ_JAAIYP010000026.1"/>
</dbReference>
<dbReference type="AlphaFoldDB" id="A0A7C9UXQ4"/>
<evidence type="ECO:0000256" key="2">
    <source>
        <dbReference type="RuleBase" id="RU003749"/>
    </source>
</evidence>
<comment type="similarity">
    <text evidence="1 2">Belongs to the anti-sigma-factor antagonist family.</text>
</comment>
<dbReference type="Proteomes" id="UP000480684">
    <property type="component" value="Unassembled WGS sequence"/>
</dbReference>
<dbReference type="SUPFAM" id="SSF52091">
    <property type="entry name" value="SpoIIaa-like"/>
    <property type="match status" value="1"/>
</dbReference>
<dbReference type="InterPro" id="IPR003658">
    <property type="entry name" value="Anti-sigma_ant"/>
</dbReference>
<keyword evidence="5" id="KW-1185">Reference proteome</keyword>
<dbReference type="PROSITE" id="PS50801">
    <property type="entry name" value="STAS"/>
    <property type="match status" value="1"/>
</dbReference>
<evidence type="ECO:0000259" key="3">
    <source>
        <dbReference type="PROSITE" id="PS50801"/>
    </source>
</evidence>
<comment type="caution">
    <text evidence="4">The sequence shown here is derived from an EMBL/GenBank/DDBJ whole genome shotgun (WGS) entry which is preliminary data.</text>
</comment>
<dbReference type="PANTHER" id="PTHR33495">
    <property type="entry name" value="ANTI-SIGMA FACTOR ANTAGONIST TM_1081-RELATED-RELATED"/>
    <property type="match status" value="1"/>
</dbReference>